<dbReference type="EMBL" id="JAFLWW010000001">
    <property type="protein sequence ID" value="MBT1154629.1"/>
    <property type="molecule type" value="Genomic_DNA"/>
</dbReference>
<name>A0A9X1A7C3_9HYPH</name>
<dbReference type="Pfam" id="PF09929">
    <property type="entry name" value="DUF2161"/>
    <property type="match status" value="1"/>
</dbReference>
<organism evidence="2 3">
    <name type="scientific">Aminobacter anthyllidis</name>
    <dbReference type="NCBI Taxonomy" id="1035067"/>
    <lineage>
        <taxon>Bacteria</taxon>
        <taxon>Pseudomonadati</taxon>
        <taxon>Pseudomonadota</taxon>
        <taxon>Alphaproteobacteria</taxon>
        <taxon>Hyphomicrobiales</taxon>
        <taxon>Phyllobacteriaceae</taxon>
        <taxon>Aminobacter</taxon>
    </lineage>
</organism>
<dbReference type="Proteomes" id="UP001138921">
    <property type="component" value="Unassembled WGS sequence"/>
</dbReference>
<evidence type="ECO:0000256" key="1">
    <source>
        <dbReference type="SAM" id="MobiDB-lite"/>
    </source>
</evidence>
<keyword evidence="3" id="KW-1185">Reference proteome</keyword>
<reference evidence="2" key="2">
    <citation type="submission" date="2021-03" db="EMBL/GenBank/DDBJ databases">
        <authorList>
            <person name="Artuso I."/>
            <person name="Turrini P."/>
            <person name="Pirolo M."/>
            <person name="Lugli G.A."/>
            <person name="Ventura M."/>
            <person name="Visca P."/>
        </authorList>
    </citation>
    <scope>NUCLEOTIDE SEQUENCE</scope>
    <source>
        <strain evidence="2">LMG 26462</strain>
    </source>
</reference>
<proteinExistence type="predicted"/>
<dbReference type="AlphaFoldDB" id="A0A9X1A7C3"/>
<dbReference type="InterPro" id="IPR018679">
    <property type="entry name" value="DUF2161"/>
</dbReference>
<feature type="region of interest" description="Disordered" evidence="1">
    <location>
        <begin position="117"/>
        <end position="146"/>
    </location>
</feature>
<comment type="caution">
    <text evidence="2">The sequence shown here is derived from an EMBL/GenBank/DDBJ whole genome shotgun (WGS) entry which is preliminary data.</text>
</comment>
<reference evidence="2" key="1">
    <citation type="journal article" date="2021" name="Microorganisms">
        <title>Phylogenomic Reconstruction and Metabolic Potential of the Genus Aminobacter.</title>
        <authorList>
            <person name="Artuso I."/>
            <person name="Turrini P."/>
            <person name="Pirolo M."/>
            <person name="Lugli G.A."/>
            <person name="Ventura M."/>
            <person name="Visca P."/>
        </authorList>
    </citation>
    <scope>NUCLEOTIDE SEQUENCE</scope>
    <source>
        <strain evidence="2">LMG 26462</strain>
    </source>
</reference>
<protein>
    <recommendedName>
        <fullName evidence="4">DUF2161 domain-containing phosphodiesterase</fullName>
    </recommendedName>
</protein>
<evidence type="ECO:0000313" key="2">
    <source>
        <dbReference type="EMBL" id="MBT1154629.1"/>
    </source>
</evidence>
<evidence type="ECO:0008006" key="4">
    <source>
        <dbReference type="Google" id="ProtNLM"/>
    </source>
</evidence>
<accession>A0A9X1A7C3</accession>
<sequence>MLETALYSPVKRFLEGLGFEVKGEIGGCDLLALSSDAPPIVVVCELKLQFNLELILQGVDRAAAADEIWLAARMSPRGKGREGDKRFRNLCRRLGFGLLGIFDDERIEVLLSPEAPTPRRDAKRRSRLVSEHRRRQGDPVAGGGSRAPIMTAYRQDALKCAAALVDGPRRPRDLSQAVPRAPKILLDNVYGWFVRVDRGIYDLTDTGREALQRWPQQAPKAG</sequence>
<feature type="compositionally biased region" description="Basic residues" evidence="1">
    <location>
        <begin position="121"/>
        <end position="135"/>
    </location>
</feature>
<evidence type="ECO:0000313" key="3">
    <source>
        <dbReference type="Proteomes" id="UP001138921"/>
    </source>
</evidence>
<gene>
    <name evidence="2" type="ORF">J1C56_03405</name>
</gene>
<dbReference type="RefSeq" id="WP_214385955.1">
    <property type="nucleotide sequence ID" value="NZ_JAFLWW010000001.1"/>
</dbReference>